<comment type="similarity">
    <text evidence="1 2">Belongs to the calycin superfamily. Fatty-acid binding protein (FABP) family.</text>
</comment>
<dbReference type="HOGENOM" id="CLU_113772_0_3_1"/>
<comment type="caution">
    <text evidence="4">The sequence shown here is derived from an EMBL/GenBank/DDBJ whole genome shotgun (WGS) entry which is preliminary data.</text>
</comment>
<dbReference type="eggNOG" id="KOG4015">
    <property type="taxonomic scope" value="Eukaryota"/>
</dbReference>
<reference evidence="4 5" key="1">
    <citation type="submission" date="2014-02" db="EMBL/GenBank/DDBJ databases">
        <title>The genome sequence of the entomopathogenic fungus Metarhizium robertsii ARSEF 2575.</title>
        <authorList>
            <person name="Giuliano Garisto Donzelli B."/>
            <person name="Roe B.A."/>
            <person name="Macmil S.L."/>
            <person name="Krasnoff S.B."/>
            <person name="Gibson D.M."/>
        </authorList>
    </citation>
    <scope>NUCLEOTIDE SEQUENCE [LARGE SCALE GENOMIC DNA]</scope>
    <source>
        <strain evidence="4 5">ARSEF 2575</strain>
    </source>
</reference>
<evidence type="ECO:0000256" key="2">
    <source>
        <dbReference type="RuleBase" id="RU003696"/>
    </source>
</evidence>
<dbReference type="PROSITE" id="PS00214">
    <property type="entry name" value="FABP"/>
    <property type="match status" value="1"/>
</dbReference>
<dbReference type="GO" id="GO:0008289">
    <property type="term" value="F:lipid binding"/>
    <property type="evidence" value="ECO:0007669"/>
    <property type="project" value="InterPro"/>
</dbReference>
<feature type="domain" description="Cytosolic fatty-acid binding proteins" evidence="3">
    <location>
        <begin position="7"/>
        <end position="24"/>
    </location>
</feature>
<dbReference type="EMBL" id="JELW01000002">
    <property type="protein sequence ID" value="EXV04352.1"/>
    <property type="molecule type" value="Genomic_DNA"/>
</dbReference>
<keyword evidence="2" id="KW-0813">Transport</keyword>
<proteinExistence type="inferred from homology"/>
<dbReference type="InterPro" id="IPR000566">
    <property type="entry name" value="Lipocln_cytosolic_FA-bd_dom"/>
</dbReference>
<evidence type="ECO:0000313" key="4">
    <source>
        <dbReference type="EMBL" id="EXV04352.1"/>
    </source>
</evidence>
<dbReference type="InterPro" id="IPR000463">
    <property type="entry name" value="Fatty_acid-bd"/>
</dbReference>
<name>A0A0A1V255_9HYPO</name>
<dbReference type="SUPFAM" id="SSF50814">
    <property type="entry name" value="Lipocalins"/>
    <property type="match status" value="1"/>
</dbReference>
<dbReference type="Pfam" id="PF00061">
    <property type="entry name" value="Lipocalin"/>
    <property type="match status" value="1"/>
</dbReference>
<dbReference type="Gene3D" id="2.40.128.20">
    <property type="match status" value="1"/>
</dbReference>
<protein>
    <recommendedName>
        <fullName evidence="3">Cytosolic fatty-acid binding proteins domain-containing protein</fullName>
    </recommendedName>
</protein>
<dbReference type="AlphaFoldDB" id="A0A0A1V255"/>
<evidence type="ECO:0000313" key="5">
    <source>
        <dbReference type="Proteomes" id="UP000030151"/>
    </source>
</evidence>
<sequence length="135" mass="15055">MTDVFTGKYKLIKSTGFDEFLSELGVRPIKRQLAKSASPEIEIERSGDAWHVKSKAGLGSSEFTFKLGEEFEETRQDEAKVRSVVVQDGNKWTQTQTPVHGSKVVTIVREFKEAQMTTSVTVGSVTAVRVFDRVV</sequence>
<organism evidence="4 5">
    <name type="scientific">Metarhizium robertsii</name>
    <dbReference type="NCBI Taxonomy" id="568076"/>
    <lineage>
        <taxon>Eukaryota</taxon>
        <taxon>Fungi</taxon>
        <taxon>Dikarya</taxon>
        <taxon>Ascomycota</taxon>
        <taxon>Pezizomycotina</taxon>
        <taxon>Sordariomycetes</taxon>
        <taxon>Hypocreomycetidae</taxon>
        <taxon>Hypocreales</taxon>
        <taxon>Clavicipitaceae</taxon>
        <taxon>Metarhizium</taxon>
    </lineage>
</organism>
<gene>
    <name evidence="4" type="ORF">X797_002025</name>
</gene>
<dbReference type="PRINTS" id="PR00178">
    <property type="entry name" value="FATTYACIDBP"/>
</dbReference>
<dbReference type="InterPro" id="IPR031259">
    <property type="entry name" value="ILBP"/>
</dbReference>
<dbReference type="PANTHER" id="PTHR11955">
    <property type="entry name" value="FATTY ACID BINDING PROTEIN"/>
    <property type="match status" value="1"/>
</dbReference>
<dbReference type="InterPro" id="IPR012674">
    <property type="entry name" value="Calycin"/>
</dbReference>
<dbReference type="CDD" id="cd00742">
    <property type="entry name" value="FABP"/>
    <property type="match status" value="1"/>
</dbReference>
<evidence type="ECO:0000256" key="1">
    <source>
        <dbReference type="ARBA" id="ARBA00008390"/>
    </source>
</evidence>
<evidence type="ECO:0000259" key="3">
    <source>
        <dbReference type="PROSITE" id="PS00214"/>
    </source>
</evidence>
<accession>A0A0A1V255</accession>
<dbReference type="Proteomes" id="UP000030151">
    <property type="component" value="Unassembled WGS sequence"/>
</dbReference>
<dbReference type="OrthoDB" id="354351at2759"/>